<name>A0AAV2E888_9ROSI</name>
<keyword evidence="3" id="KW-1185">Reference proteome</keyword>
<feature type="region of interest" description="Disordered" evidence="1">
    <location>
        <begin position="74"/>
        <end position="111"/>
    </location>
</feature>
<proteinExistence type="predicted"/>
<evidence type="ECO:0000313" key="2">
    <source>
        <dbReference type="EMBL" id="CAL1382037.1"/>
    </source>
</evidence>
<feature type="compositionally biased region" description="Basic and acidic residues" evidence="1">
    <location>
        <begin position="96"/>
        <end position="111"/>
    </location>
</feature>
<organism evidence="2 3">
    <name type="scientific">Linum trigynum</name>
    <dbReference type="NCBI Taxonomy" id="586398"/>
    <lineage>
        <taxon>Eukaryota</taxon>
        <taxon>Viridiplantae</taxon>
        <taxon>Streptophyta</taxon>
        <taxon>Embryophyta</taxon>
        <taxon>Tracheophyta</taxon>
        <taxon>Spermatophyta</taxon>
        <taxon>Magnoliopsida</taxon>
        <taxon>eudicotyledons</taxon>
        <taxon>Gunneridae</taxon>
        <taxon>Pentapetalae</taxon>
        <taxon>rosids</taxon>
        <taxon>fabids</taxon>
        <taxon>Malpighiales</taxon>
        <taxon>Linaceae</taxon>
        <taxon>Linum</taxon>
    </lineage>
</organism>
<protein>
    <submittedName>
        <fullName evidence="2">Uncharacterized protein</fullName>
    </submittedName>
</protein>
<evidence type="ECO:0000256" key="1">
    <source>
        <dbReference type="SAM" id="MobiDB-lite"/>
    </source>
</evidence>
<accession>A0AAV2E888</accession>
<dbReference type="Proteomes" id="UP001497516">
    <property type="component" value="Chromosome 4"/>
</dbReference>
<evidence type="ECO:0000313" key="3">
    <source>
        <dbReference type="Proteomes" id="UP001497516"/>
    </source>
</evidence>
<gene>
    <name evidence="2" type="ORF">LTRI10_LOCUS23383</name>
</gene>
<sequence length="111" mass="11900">MEVSATNVGGIMQGIVGSHPGSAITVTNLGILPENAHGEADKGWLGPSNLSVVVERELMQDHGLAASQTLFPKPGRTHWALRPHRSGQRPGASNRRTAEGFCHARDRGRSW</sequence>
<reference evidence="2 3" key="1">
    <citation type="submission" date="2024-04" db="EMBL/GenBank/DDBJ databases">
        <authorList>
            <person name="Fracassetti M."/>
        </authorList>
    </citation>
    <scope>NUCLEOTIDE SEQUENCE [LARGE SCALE GENOMIC DNA]</scope>
</reference>
<dbReference type="EMBL" id="OZ034817">
    <property type="protein sequence ID" value="CAL1382037.1"/>
    <property type="molecule type" value="Genomic_DNA"/>
</dbReference>
<dbReference type="AlphaFoldDB" id="A0AAV2E888"/>
<feature type="compositionally biased region" description="Basic residues" evidence="1">
    <location>
        <begin position="75"/>
        <end position="87"/>
    </location>
</feature>